<gene>
    <name evidence="10" type="ORF">THITH_10205</name>
</gene>
<evidence type="ECO:0000313" key="11">
    <source>
        <dbReference type="Proteomes" id="UP000005289"/>
    </source>
</evidence>
<keyword evidence="7 8" id="KW-0472">Membrane</keyword>
<dbReference type="AlphaFoldDB" id="W0DJC8"/>
<keyword evidence="6 8" id="KW-1133">Transmembrane helix</keyword>
<organism evidence="10 11">
    <name type="scientific">Thioalkalivibrio paradoxus ARh 1</name>
    <dbReference type="NCBI Taxonomy" id="713585"/>
    <lineage>
        <taxon>Bacteria</taxon>
        <taxon>Pseudomonadati</taxon>
        <taxon>Pseudomonadota</taxon>
        <taxon>Gammaproteobacteria</taxon>
        <taxon>Chromatiales</taxon>
        <taxon>Ectothiorhodospiraceae</taxon>
        <taxon>Thioalkalivibrio</taxon>
    </lineage>
</organism>
<keyword evidence="3" id="KW-1003">Cell membrane</keyword>
<evidence type="ECO:0000256" key="6">
    <source>
        <dbReference type="ARBA" id="ARBA00022989"/>
    </source>
</evidence>
<name>W0DJC8_9GAMM</name>
<evidence type="ECO:0000256" key="4">
    <source>
        <dbReference type="ARBA" id="ARBA00022519"/>
    </source>
</evidence>
<sequence>MPDFHYRAARSDGSIETGTVTADAPESAARQLKQRGLTILAVDVGGGRADSGATRQSAGKRRRRRAIRPSDILHFTREMSVLLRAGLPLDRALKLSIRMSRHAGMVELMEDLLRSVKSGKGLSQALRPHASHFGEFYINMVRSGEAGGDLARVLERLMESLDRTRALREAVVSALVYPTILVVVALLSLGLMLAFVVPQFEAMFADVGEGLPWPTQVVLGMGELASQGWWVMVLLFIVTLLAGQAFARSERGQLRVHTWALRLPLAGELVRRFEVTRFATTLGTLLANGVALLEAMRIAAGTVGNRVLRDAVSESVPAIKQGSRVAPALGQTGVFPDLAVQMIQVGEESGRLDEMLHELSRVYDAEVQAGIKRSLTLLEPALIIILGALIAGIIVSILLGILSVNDLAL</sequence>
<dbReference type="FunFam" id="1.20.81.30:FF:000001">
    <property type="entry name" value="Type II secretion system protein F"/>
    <property type="match status" value="2"/>
</dbReference>
<comment type="subcellular location">
    <subcellularLocation>
        <location evidence="1">Cell inner membrane</location>
        <topology evidence="1">Multi-pass membrane protein</topology>
    </subcellularLocation>
</comment>
<dbReference type="Proteomes" id="UP000005289">
    <property type="component" value="Chromosome"/>
</dbReference>
<proteinExistence type="inferred from homology"/>
<keyword evidence="5 8" id="KW-0812">Transmembrane</keyword>
<evidence type="ECO:0000256" key="1">
    <source>
        <dbReference type="ARBA" id="ARBA00004429"/>
    </source>
</evidence>
<dbReference type="Pfam" id="PF00482">
    <property type="entry name" value="T2SSF"/>
    <property type="match status" value="2"/>
</dbReference>
<feature type="transmembrane region" description="Helical" evidence="8">
    <location>
        <begin position="170"/>
        <end position="197"/>
    </location>
</feature>
<feature type="transmembrane region" description="Helical" evidence="8">
    <location>
        <begin position="381"/>
        <end position="404"/>
    </location>
</feature>
<keyword evidence="11" id="KW-1185">Reference proteome</keyword>
<dbReference type="InterPro" id="IPR018076">
    <property type="entry name" value="T2SS_GspF_dom"/>
</dbReference>
<evidence type="ECO:0000256" key="8">
    <source>
        <dbReference type="SAM" id="Phobius"/>
    </source>
</evidence>
<feature type="domain" description="Type II secretion system protein GspF" evidence="9">
    <location>
        <begin position="278"/>
        <end position="399"/>
    </location>
</feature>
<evidence type="ECO:0000313" key="10">
    <source>
        <dbReference type="EMBL" id="AHE98556.1"/>
    </source>
</evidence>
<keyword evidence="4" id="KW-0997">Cell inner membrane</keyword>
<dbReference type="HOGENOM" id="CLU_035032_2_1_6"/>
<comment type="similarity">
    <text evidence="2">Belongs to the GSP F family.</text>
</comment>
<dbReference type="Gene3D" id="1.20.81.30">
    <property type="entry name" value="Type II secretion system (T2SS), domain F"/>
    <property type="match status" value="2"/>
</dbReference>
<evidence type="ECO:0000256" key="5">
    <source>
        <dbReference type="ARBA" id="ARBA00022692"/>
    </source>
</evidence>
<protein>
    <submittedName>
        <fullName evidence="10">Type II secretion system protein F</fullName>
    </submittedName>
</protein>
<evidence type="ECO:0000256" key="7">
    <source>
        <dbReference type="ARBA" id="ARBA00023136"/>
    </source>
</evidence>
<dbReference type="InterPro" id="IPR042094">
    <property type="entry name" value="T2SS_GspF_sf"/>
</dbReference>
<dbReference type="STRING" id="713585.THITH_10205"/>
<feature type="transmembrane region" description="Helical" evidence="8">
    <location>
        <begin position="229"/>
        <end position="247"/>
    </location>
</feature>
<dbReference type="RefSeq" id="WP_006748271.1">
    <property type="nucleotide sequence ID" value="NZ_CP007029.1"/>
</dbReference>
<dbReference type="GO" id="GO:0005886">
    <property type="term" value="C:plasma membrane"/>
    <property type="evidence" value="ECO:0007669"/>
    <property type="project" value="UniProtKB-SubCell"/>
</dbReference>
<dbReference type="PRINTS" id="PR00812">
    <property type="entry name" value="BCTERIALGSPF"/>
</dbReference>
<feature type="domain" description="Type II secretion system protein GspF" evidence="9">
    <location>
        <begin position="75"/>
        <end position="198"/>
    </location>
</feature>
<dbReference type="PANTHER" id="PTHR30012:SF0">
    <property type="entry name" value="TYPE II SECRETION SYSTEM PROTEIN F-RELATED"/>
    <property type="match status" value="1"/>
</dbReference>
<dbReference type="EMBL" id="CP007029">
    <property type="protein sequence ID" value="AHE98556.1"/>
    <property type="molecule type" value="Genomic_DNA"/>
</dbReference>
<dbReference type="PANTHER" id="PTHR30012">
    <property type="entry name" value="GENERAL SECRETION PATHWAY PROTEIN"/>
    <property type="match status" value="1"/>
</dbReference>
<accession>W0DJC8</accession>
<evidence type="ECO:0000259" key="9">
    <source>
        <dbReference type="Pfam" id="PF00482"/>
    </source>
</evidence>
<reference evidence="10 11" key="1">
    <citation type="submission" date="2013-12" db="EMBL/GenBank/DDBJ databases">
        <authorList>
            <consortium name="DOE Joint Genome Institute"/>
            <person name="Muyzer G."/>
            <person name="Huntemann M."/>
            <person name="Han J."/>
            <person name="Chen A."/>
            <person name="Kyrpides N."/>
            <person name="Mavromatis K."/>
            <person name="Markowitz V."/>
            <person name="Palaniappan K."/>
            <person name="Ivanova N."/>
            <person name="Schaumberg A."/>
            <person name="Pati A."/>
            <person name="Liolios K."/>
            <person name="Nordberg H.P."/>
            <person name="Cantor M.N."/>
            <person name="Hua S.X."/>
            <person name="Woyke T."/>
        </authorList>
    </citation>
    <scope>NUCLEOTIDE SEQUENCE [LARGE SCALE GENOMIC DNA]</scope>
    <source>
        <strain evidence="10 11">ARh 1</strain>
    </source>
</reference>
<dbReference type="GO" id="GO:0015628">
    <property type="term" value="P:protein secretion by the type II secretion system"/>
    <property type="evidence" value="ECO:0007669"/>
    <property type="project" value="TreeGrafter"/>
</dbReference>
<dbReference type="InterPro" id="IPR003004">
    <property type="entry name" value="GspF/PilC"/>
</dbReference>
<dbReference type="OrthoDB" id="9805682at2"/>
<evidence type="ECO:0000256" key="3">
    <source>
        <dbReference type="ARBA" id="ARBA00022475"/>
    </source>
</evidence>
<evidence type="ECO:0000256" key="2">
    <source>
        <dbReference type="ARBA" id="ARBA00005745"/>
    </source>
</evidence>
<dbReference type="KEGG" id="tti:THITH_10205"/>